<dbReference type="Proteomes" id="UP000186955">
    <property type="component" value="Unassembled WGS sequence"/>
</dbReference>
<organism evidence="1 2">
    <name type="scientific">Penicillium subrubescens</name>
    <dbReference type="NCBI Taxonomy" id="1316194"/>
    <lineage>
        <taxon>Eukaryota</taxon>
        <taxon>Fungi</taxon>
        <taxon>Dikarya</taxon>
        <taxon>Ascomycota</taxon>
        <taxon>Pezizomycotina</taxon>
        <taxon>Eurotiomycetes</taxon>
        <taxon>Eurotiomycetidae</taxon>
        <taxon>Eurotiales</taxon>
        <taxon>Aspergillaceae</taxon>
        <taxon>Penicillium</taxon>
    </lineage>
</organism>
<proteinExistence type="predicted"/>
<dbReference type="EMBL" id="MNBE01000071">
    <property type="protein sequence ID" value="OKP14652.1"/>
    <property type="molecule type" value="Genomic_DNA"/>
</dbReference>
<gene>
    <name evidence="1" type="ORF">PENSUB_11410</name>
</gene>
<evidence type="ECO:0000313" key="2">
    <source>
        <dbReference type="Proteomes" id="UP000186955"/>
    </source>
</evidence>
<name>A0A1Q5UQA3_9EURO</name>
<comment type="caution">
    <text evidence="1">The sequence shown here is derived from an EMBL/GenBank/DDBJ whole genome shotgun (WGS) entry which is preliminary data.</text>
</comment>
<accession>A0A1Q5UQA3</accession>
<protein>
    <submittedName>
        <fullName evidence="1">Uncharacterized protein</fullName>
    </submittedName>
</protein>
<evidence type="ECO:0000313" key="1">
    <source>
        <dbReference type="EMBL" id="OKP14652.1"/>
    </source>
</evidence>
<dbReference type="AlphaFoldDB" id="A0A1Q5UQA3"/>
<reference evidence="1 2" key="1">
    <citation type="submission" date="2016-10" db="EMBL/GenBank/DDBJ databases">
        <title>Genome sequence of the ascomycete fungus Penicillium subrubescens.</title>
        <authorList>
            <person name="De Vries R.P."/>
            <person name="Peng M."/>
            <person name="Dilokpimol A."/>
            <person name="Hilden K."/>
            <person name="Makela M.R."/>
            <person name="Grigoriev I."/>
            <person name="Riley R."/>
            <person name="Granchi Z."/>
        </authorList>
    </citation>
    <scope>NUCLEOTIDE SEQUENCE [LARGE SCALE GENOMIC DNA]</scope>
    <source>
        <strain evidence="1 2">CBS 132785</strain>
    </source>
</reference>
<sequence>MRLFLDRVANKKSGSQLIESPTKPLFQLHPGPGSVHLGKVVDSYEGMPQNEPCSWCYVNLHRMKQSSPYSIFQSTLESPYLKARLEYIYSTSGVETGPTDVQDPQYVPIE</sequence>
<keyword evidence="2" id="KW-1185">Reference proteome</keyword>